<reference evidence="1 2" key="1">
    <citation type="submission" date="2018-08" db="EMBL/GenBank/DDBJ databases">
        <title>A genome reference for cultivated species of the human gut microbiota.</title>
        <authorList>
            <person name="Zou Y."/>
            <person name="Xue W."/>
            <person name="Luo G."/>
        </authorList>
    </citation>
    <scope>NUCLEOTIDE SEQUENCE [LARGE SCALE GENOMIC DNA]</scope>
    <source>
        <strain evidence="1 2">AM25-16</strain>
    </source>
</reference>
<accession>A0A414Q9R5</accession>
<dbReference type="Proteomes" id="UP000283762">
    <property type="component" value="Unassembled WGS sequence"/>
</dbReference>
<gene>
    <name evidence="1" type="ORF">DW668_03610</name>
</gene>
<evidence type="ECO:0000313" key="2">
    <source>
        <dbReference type="Proteomes" id="UP000283762"/>
    </source>
</evidence>
<proteinExistence type="predicted"/>
<dbReference type="EMBL" id="QRHJ01000006">
    <property type="protein sequence ID" value="RHF77502.1"/>
    <property type="molecule type" value="Genomic_DNA"/>
</dbReference>
<comment type="caution">
    <text evidence="1">The sequence shown here is derived from an EMBL/GenBank/DDBJ whole genome shotgun (WGS) entry which is preliminary data.</text>
</comment>
<dbReference type="AlphaFoldDB" id="A0A414Q9R5"/>
<name>A0A414Q9R5_BACSE</name>
<organism evidence="1 2">
    <name type="scientific">Bacteroides stercoris</name>
    <dbReference type="NCBI Taxonomy" id="46506"/>
    <lineage>
        <taxon>Bacteria</taxon>
        <taxon>Pseudomonadati</taxon>
        <taxon>Bacteroidota</taxon>
        <taxon>Bacteroidia</taxon>
        <taxon>Bacteroidales</taxon>
        <taxon>Bacteroidaceae</taxon>
        <taxon>Bacteroides</taxon>
    </lineage>
</organism>
<evidence type="ECO:0000313" key="1">
    <source>
        <dbReference type="EMBL" id="RHF77502.1"/>
    </source>
</evidence>
<sequence length="67" mass="7761">MIFLFFAIYQAFGGINRIKGQRNNLRDFIFKHIKNLGELGLKTLSLAYETETSKTRQGQSKNCLVMF</sequence>
<protein>
    <submittedName>
        <fullName evidence="1">Uncharacterized protein</fullName>
    </submittedName>
</protein>